<evidence type="ECO:0000313" key="1">
    <source>
        <dbReference type="EMBL" id="CAB4151164.1"/>
    </source>
</evidence>
<sequence>MTALHMIYRSVQDRLPFGYDEFAAAVKDWEIVPVEQRGKLFGGVMVKGNEIHVGFAEKPTASIRKNIREILTPLFEQHGFLVTSVNKSNQNGLNFCKRLGFVEIAEESDKILLRCDRSKYVS</sequence>
<name>A0A6J5MW49_9CAUD</name>
<proteinExistence type="predicted"/>
<organism evidence="1">
    <name type="scientific">uncultured Caudovirales phage</name>
    <dbReference type="NCBI Taxonomy" id="2100421"/>
    <lineage>
        <taxon>Viruses</taxon>
        <taxon>Duplodnaviria</taxon>
        <taxon>Heunggongvirae</taxon>
        <taxon>Uroviricota</taxon>
        <taxon>Caudoviricetes</taxon>
        <taxon>Peduoviridae</taxon>
        <taxon>Maltschvirus</taxon>
        <taxon>Maltschvirus maltsch</taxon>
    </lineage>
</organism>
<accession>A0A6J5MW49</accession>
<gene>
    <name evidence="1" type="ORF">UFOVP586_4</name>
</gene>
<reference evidence="1" key="1">
    <citation type="submission" date="2020-04" db="EMBL/GenBank/DDBJ databases">
        <authorList>
            <person name="Chiriac C."/>
            <person name="Salcher M."/>
            <person name="Ghai R."/>
            <person name="Kavagutti S V."/>
        </authorList>
    </citation>
    <scope>NUCLEOTIDE SEQUENCE</scope>
</reference>
<protein>
    <submittedName>
        <fullName evidence="1">Uncharacterized protein</fullName>
    </submittedName>
</protein>
<dbReference type="EMBL" id="LR796553">
    <property type="protein sequence ID" value="CAB4151164.1"/>
    <property type="molecule type" value="Genomic_DNA"/>
</dbReference>